<dbReference type="Proteomes" id="UP001549036">
    <property type="component" value="Unassembled WGS sequence"/>
</dbReference>
<protein>
    <recommendedName>
        <fullName evidence="4">DUF2274 domain-containing protein</fullName>
    </recommendedName>
</protein>
<name>A0ABV2HMQ1_9HYPH</name>
<evidence type="ECO:0000256" key="1">
    <source>
        <dbReference type="SAM" id="MobiDB-lite"/>
    </source>
</evidence>
<organism evidence="2 3">
    <name type="scientific">Mesorhizobium shonense</name>
    <dbReference type="NCBI Taxonomy" id="1209948"/>
    <lineage>
        <taxon>Bacteria</taxon>
        <taxon>Pseudomonadati</taxon>
        <taxon>Pseudomonadota</taxon>
        <taxon>Alphaproteobacteria</taxon>
        <taxon>Hyphomicrobiales</taxon>
        <taxon>Phyllobacteriaceae</taxon>
        <taxon>Mesorhizobium</taxon>
    </lineage>
</organism>
<sequence length="92" mass="10131">MANLKLGKLPDRTPSKITITVSADLSQALNDYAALYRQTYGESETVAELIPFILSEFLESDRAFAKARKEGLPRVGASEKPRRQSASTLDDT</sequence>
<accession>A0ABV2HMQ1</accession>
<evidence type="ECO:0008006" key="4">
    <source>
        <dbReference type="Google" id="ProtNLM"/>
    </source>
</evidence>
<proteinExistence type="predicted"/>
<gene>
    <name evidence="2" type="ORF">ABID26_001208</name>
</gene>
<reference evidence="2 3" key="1">
    <citation type="submission" date="2024-06" db="EMBL/GenBank/DDBJ databases">
        <title>Genomic Encyclopedia of Type Strains, Phase IV (KMG-IV): sequencing the most valuable type-strain genomes for metagenomic binning, comparative biology and taxonomic classification.</title>
        <authorList>
            <person name="Goeker M."/>
        </authorList>
    </citation>
    <scope>NUCLEOTIDE SEQUENCE [LARGE SCALE GENOMIC DNA]</scope>
    <source>
        <strain evidence="2 3">DSM 29846</strain>
    </source>
</reference>
<evidence type="ECO:0000313" key="3">
    <source>
        <dbReference type="Proteomes" id="UP001549036"/>
    </source>
</evidence>
<dbReference type="RefSeq" id="WP_354414456.1">
    <property type="nucleotide sequence ID" value="NZ_JBEPLM010000002.1"/>
</dbReference>
<feature type="compositionally biased region" description="Basic and acidic residues" evidence="1">
    <location>
        <begin position="69"/>
        <end position="82"/>
    </location>
</feature>
<evidence type="ECO:0000313" key="2">
    <source>
        <dbReference type="EMBL" id="MET3591824.1"/>
    </source>
</evidence>
<comment type="caution">
    <text evidence="2">The sequence shown here is derived from an EMBL/GenBank/DDBJ whole genome shotgun (WGS) entry which is preliminary data.</text>
</comment>
<dbReference type="Pfam" id="PF10038">
    <property type="entry name" value="DUF2274"/>
    <property type="match status" value="1"/>
</dbReference>
<keyword evidence="3" id="KW-1185">Reference proteome</keyword>
<dbReference type="EMBL" id="JBEPLM010000002">
    <property type="protein sequence ID" value="MET3591824.1"/>
    <property type="molecule type" value="Genomic_DNA"/>
</dbReference>
<feature type="region of interest" description="Disordered" evidence="1">
    <location>
        <begin position="69"/>
        <end position="92"/>
    </location>
</feature>
<dbReference type="InterPro" id="IPR018733">
    <property type="entry name" value="DUF2274"/>
</dbReference>